<dbReference type="InterPro" id="IPR006626">
    <property type="entry name" value="PbH1"/>
</dbReference>
<dbReference type="InterPro" id="IPR022441">
    <property type="entry name" value="Para_beta_helix_rpt-2"/>
</dbReference>
<keyword evidence="1" id="KW-1133">Transmembrane helix</keyword>
<feature type="domain" description="Right handed beta helix" evidence="2">
    <location>
        <begin position="102"/>
        <end position="205"/>
    </location>
</feature>
<accession>A0ABV3Q799</accession>
<feature type="domain" description="Right handed beta helix" evidence="2">
    <location>
        <begin position="208"/>
        <end position="292"/>
    </location>
</feature>
<evidence type="ECO:0000313" key="4">
    <source>
        <dbReference type="Proteomes" id="UP001556040"/>
    </source>
</evidence>
<dbReference type="Pfam" id="PF13229">
    <property type="entry name" value="Beta_helix"/>
    <property type="match status" value="2"/>
</dbReference>
<dbReference type="RefSeq" id="WP_367780733.1">
    <property type="nucleotide sequence ID" value="NZ_JBFMIA010000028.1"/>
</dbReference>
<dbReference type="NCBIfam" id="TIGR03804">
    <property type="entry name" value="para_beta_helix"/>
    <property type="match status" value="3"/>
</dbReference>
<keyword evidence="1" id="KW-0472">Membrane</keyword>
<keyword evidence="1" id="KW-0812">Transmembrane</keyword>
<evidence type="ECO:0000256" key="1">
    <source>
        <dbReference type="SAM" id="Phobius"/>
    </source>
</evidence>
<dbReference type="Gene3D" id="2.160.20.10">
    <property type="entry name" value="Single-stranded right-handed beta-helix, Pectin lyase-like"/>
    <property type="match status" value="1"/>
</dbReference>
<name>A0ABV3Q799_9BACL</name>
<keyword evidence="4" id="KW-1185">Reference proteome</keyword>
<dbReference type="InterPro" id="IPR011050">
    <property type="entry name" value="Pectin_lyase_fold/virulence"/>
</dbReference>
<dbReference type="InterPro" id="IPR039448">
    <property type="entry name" value="Beta_helix"/>
</dbReference>
<feature type="transmembrane region" description="Helical" evidence="1">
    <location>
        <begin position="12"/>
        <end position="34"/>
    </location>
</feature>
<dbReference type="SUPFAM" id="SSF51126">
    <property type="entry name" value="Pectin lyase-like"/>
    <property type="match status" value="1"/>
</dbReference>
<sequence length="304" mass="32693">MKTSKDKFSITALLLTFVGVFFIGIVIVVGIVFFNQKTLMVPDEFPEIQDAVDAAVEGDIILVKPKEDGTPYEENVEINTDNIKLIGVGKEKPVLDGGGAGLGMDLSDRSDVLVKNFRIQNFDDGMELKQATSNKIIGNTVNGSTFDGIHLGNAVKNLIKGNVVFENGSDLPPLTGIGIALVDSNSNLITGNIVERNMEHGIRLLGEFQDSTSNMVKGNTVKGNGVDGITLEVRSDENMIIGNTVEENVEDGISLSADSNENNVFVNRAFGNGDGITFFDINDQDANNFKGNKCDTSNQPNICN</sequence>
<dbReference type="SMART" id="SM00710">
    <property type="entry name" value="PbH1"/>
    <property type="match status" value="6"/>
</dbReference>
<evidence type="ECO:0000259" key="2">
    <source>
        <dbReference type="Pfam" id="PF13229"/>
    </source>
</evidence>
<organism evidence="3 4">
    <name type="scientific">Jeotgalibacillus marinus</name>
    <dbReference type="NCBI Taxonomy" id="86667"/>
    <lineage>
        <taxon>Bacteria</taxon>
        <taxon>Bacillati</taxon>
        <taxon>Bacillota</taxon>
        <taxon>Bacilli</taxon>
        <taxon>Bacillales</taxon>
        <taxon>Caryophanaceae</taxon>
        <taxon>Jeotgalibacillus</taxon>
    </lineage>
</organism>
<dbReference type="Proteomes" id="UP001556040">
    <property type="component" value="Unassembled WGS sequence"/>
</dbReference>
<protein>
    <submittedName>
        <fullName evidence="3">Right-handed parallel beta-helix repeat-containing protein</fullName>
    </submittedName>
</protein>
<gene>
    <name evidence="3" type="ORF">AB1471_15820</name>
</gene>
<evidence type="ECO:0000313" key="3">
    <source>
        <dbReference type="EMBL" id="MEW9503245.1"/>
    </source>
</evidence>
<comment type="caution">
    <text evidence="3">The sequence shown here is derived from an EMBL/GenBank/DDBJ whole genome shotgun (WGS) entry which is preliminary data.</text>
</comment>
<dbReference type="InterPro" id="IPR012334">
    <property type="entry name" value="Pectin_lyas_fold"/>
</dbReference>
<proteinExistence type="predicted"/>
<reference evidence="3 4" key="1">
    <citation type="journal article" date="1979" name="Int. J. Syst. Evol. Microbiol.">
        <title>Bacillus globisporus subsp. marinus subsp. nov.</title>
        <authorList>
            <person name="Liu H."/>
        </authorList>
    </citation>
    <scope>NUCLEOTIDE SEQUENCE [LARGE SCALE GENOMIC DNA]</scope>
    <source>
        <strain evidence="3 4">DSM 1297</strain>
    </source>
</reference>
<dbReference type="EMBL" id="JBFMIA010000028">
    <property type="protein sequence ID" value="MEW9503245.1"/>
    <property type="molecule type" value="Genomic_DNA"/>
</dbReference>